<evidence type="ECO:0008006" key="4">
    <source>
        <dbReference type="Google" id="ProtNLM"/>
    </source>
</evidence>
<feature type="transmembrane region" description="Helical" evidence="1">
    <location>
        <begin position="63"/>
        <end position="81"/>
    </location>
</feature>
<feature type="transmembrane region" description="Helical" evidence="1">
    <location>
        <begin position="101"/>
        <end position="123"/>
    </location>
</feature>
<keyword evidence="1" id="KW-0472">Membrane</keyword>
<proteinExistence type="predicted"/>
<accession>A0ABS4KK97</accession>
<organism evidence="2 3">
    <name type="scientific">Acetoanaerobium pronyense</name>
    <dbReference type="NCBI Taxonomy" id="1482736"/>
    <lineage>
        <taxon>Bacteria</taxon>
        <taxon>Bacillati</taxon>
        <taxon>Bacillota</taxon>
        <taxon>Clostridia</taxon>
        <taxon>Peptostreptococcales</taxon>
        <taxon>Filifactoraceae</taxon>
        <taxon>Acetoanaerobium</taxon>
    </lineage>
</organism>
<feature type="transmembrane region" description="Helical" evidence="1">
    <location>
        <begin position="163"/>
        <end position="188"/>
    </location>
</feature>
<dbReference type="EMBL" id="JAGGLI010000023">
    <property type="protein sequence ID" value="MBP2028217.1"/>
    <property type="molecule type" value="Genomic_DNA"/>
</dbReference>
<keyword evidence="1" id="KW-0812">Transmembrane</keyword>
<keyword evidence="1" id="KW-1133">Transmembrane helix</keyword>
<name>A0ABS4KK97_9FIRM</name>
<dbReference type="Proteomes" id="UP001314903">
    <property type="component" value="Unassembled WGS sequence"/>
</dbReference>
<evidence type="ECO:0000313" key="3">
    <source>
        <dbReference type="Proteomes" id="UP001314903"/>
    </source>
</evidence>
<dbReference type="Pfam" id="PF19478">
    <property type="entry name" value="TrbL_2"/>
    <property type="match status" value="1"/>
</dbReference>
<dbReference type="InterPro" id="IPR045798">
    <property type="entry name" value="TrbL_Firmicutes"/>
</dbReference>
<evidence type="ECO:0000256" key="1">
    <source>
        <dbReference type="SAM" id="Phobius"/>
    </source>
</evidence>
<feature type="transmembrane region" description="Helical" evidence="1">
    <location>
        <begin position="263"/>
        <end position="279"/>
    </location>
</feature>
<protein>
    <recommendedName>
        <fullName evidence="4">TrbL/VirB6 plasmid conjugal transfer protein</fullName>
    </recommendedName>
</protein>
<gene>
    <name evidence="2" type="ORF">J2Z35_002018</name>
</gene>
<feature type="transmembrane region" description="Helical" evidence="1">
    <location>
        <begin position="224"/>
        <end position="243"/>
    </location>
</feature>
<comment type="caution">
    <text evidence="2">The sequence shown here is derived from an EMBL/GenBank/DDBJ whole genome shotgun (WGS) entry which is preliminary data.</text>
</comment>
<reference evidence="2 3" key="1">
    <citation type="submission" date="2021-03" db="EMBL/GenBank/DDBJ databases">
        <title>Genomic Encyclopedia of Type Strains, Phase IV (KMG-IV): sequencing the most valuable type-strain genomes for metagenomic binning, comparative biology and taxonomic classification.</title>
        <authorList>
            <person name="Goeker M."/>
        </authorList>
    </citation>
    <scope>NUCLEOTIDE SEQUENCE [LARGE SCALE GENOMIC DNA]</scope>
    <source>
        <strain evidence="2 3">DSM 27512</strain>
    </source>
</reference>
<keyword evidence="3" id="KW-1185">Reference proteome</keyword>
<evidence type="ECO:0000313" key="2">
    <source>
        <dbReference type="EMBL" id="MBP2028217.1"/>
    </source>
</evidence>
<sequence length="292" mass="32519">MWVIDQIIEYIRNMLIEWVIINTTGMFDYFNETLANVASNAGVSPLTWNSNAYSLVRSVSDNVILPIASLIITFILCYELIQMVNEKNNMHDIDTFNFFKYIFKAAIAVYLLSNTFNFVMAFFDLGTNLTSSTLGIVSSTSTVIQIESSEFIESLKELKVNELATLLILTWIFRGIFGALSIGVYIILAIRMIEIYFYISLAPVPFSTFGNKEWSNIGINYSKVILAYALQGVLIVIGFGIYSELVKTFLSEIGGGAFDFTKSLGFLIGISVVLLVSLIKSNSVAKSVLNAH</sequence>
<dbReference type="RefSeq" id="WP_209661268.1">
    <property type="nucleotide sequence ID" value="NZ_JAGGLI010000023.1"/>
</dbReference>